<feature type="transmembrane region" description="Helical" evidence="10">
    <location>
        <begin position="352"/>
        <end position="374"/>
    </location>
</feature>
<feature type="transmembrane region" description="Helical" evidence="10">
    <location>
        <begin position="182"/>
        <end position="202"/>
    </location>
</feature>
<dbReference type="InterPro" id="IPR004705">
    <property type="entry name" value="Cation/H_exchanger_CPA1_bac"/>
</dbReference>
<dbReference type="InterPro" id="IPR018422">
    <property type="entry name" value="Cation/H_exchanger_CPA1"/>
</dbReference>
<dbReference type="GO" id="GO:0098719">
    <property type="term" value="P:sodium ion import across plasma membrane"/>
    <property type="evidence" value="ECO:0007669"/>
    <property type="project" value="TreeGrafter"/>
</dbReference>
<keyword evidence="7 10" id="KW-0406">Ion transport</keyword>
<evidence type="ECO:0000256" key="3">
    <source>
        <dbReference type="ARBA" id="ARBA00022475"/>
    </source>
</evidence>
<feature type="transmembrane region" description="Helical" evidence="10">
    <location>
        <begin position="55"/>
        <end position="74"/>
    </location>
</feature>
<evidence type="ECO:0000313" key="13">
    <source>
        <dbReference type="Proteomes" id="UP000256686"/>
    </source>
</evidence>
<dbReference type="AlphaFoldDB" id="A0A3D9C9Q2"/>
<keyword evidence="9 10" id="KW-0739">Sodium transport</keyword>
<feature type="transmembrane region" description="Helical" evidence="10">
    <location>
        <begin position="29"/>
        <end position="49"/>
    </location>
</feature>
<dbReference type="PANTHER" id="PTHR10110:SF86">
    <property type="entry name" value="SODIUM_HYDROGEN EXCHANGER 7"/>
    <property type="match status" value="1"/>
</dbReference>
<evidence type="ECO:0000256" key="7">
    <source>
        <dbReference type="ARBA" id="ARBA00023065"/>
    </source>
</evidence>
<keyword evidence="8 10" id="KW-0472">Membrane</keyword>
<feature type="transmembrane region" description="Helical" evidence="10">
    <location>
        <begin position="306"/>
        <end position="332"/>
    </location>
</feature>
<dbReference type="InterPro" id="IPR006153">
    <property type="entry name" value="Cation/H_exchanger_TM"/>
</dbReference>
<feature type="domain" description="Cation/H+ exchanger transmembrane" evidence="11">
    <location>
        <begin position="13"/>
        <end position="411"/>
    </location>
</feature>
<keyword evidence="6 10" id="KW-0915">Sodium</keyword>
<feature type="transmembrane region" description="Helical" evidence="10">
    <location>
        <begin position="158"/>
        <end position="176"/>
    </location>
</feature>
<evidence type="ECO:0000313" key="12">
    <source>
        <dbReference type="EMBL" id="REC62231.1"/>
    </source>
</evidence>
<feature type="transmembrane region" description="Helical" evidence="10">
    <location>
        <begin position="113"/>
        <end position="137"/>
    </location>
</feature>
<dbReference type="EMBL" id="QNVT01000009">
    <property type="protein sequence ID" value="REC62231.1"/>
    <property type="molecule type" value="Genomic_DNA"/>
</dbReference>
<proteinExistence type="inferred from homology"/>
<dbReference type="GO" id="GO:0015386">
    <property type="term" value="F:potassium:proton antiporter activity"/>
    <property type="evidence" value="ECO:0007669"/>
    <property type="project" value="TreeGrafter"/>
</dbReference>
<feature type="transmembrane region" description="Helical" evidence="10">
    <location>
        <begin position="266"/>
        <end position="286"/>
    </location>
</feature>
<name>A0A3D9C9Q2_9FLAO</name>
<feature type="transmembrane region" description="Helical" evidence="10">
    <location>
        <begin position="86"/>
        <end position="107"/>
    </location>
</feature>
<sequence>MIESFVFYLGLVMVIIFAIMLAKMMKIAYPILLVVAGLLISLIPGIPPIKIEPELIFIIFLPPLLYEGAFQISWKELWKMRGVTASFAFIVVFLTAIIVAFVANSYIPGFSLALGFVLGGIVSPPDAVSAGAILKYVKIPKNYTTVLEGESLLNDASSLIIFRFALVAVATGQFIWQDAAISFGWMVFGGVGIGLVLGFIFLKVHKIFPTDVNMDVILSLAAPYMMYIAAEEVHSSGVLSVVSGGLFLSVRRHQWLKTPESRLKGFNVWESFTFLINGIVFLIIGLDLPEITAGLKNEGVKISEAIGYGLIVTAILIVVRFIASYLIVLTLLIVRNFINVADPNPERKSPILFGWTGMRGVVSLAAALSIPVALENGQPFPHRDLVLFITFVVILATLIVQGLTLPALIKWLKIPVETPYHMSEKEASIVLQKGMKDVALSYLRKNFKGGHDENLYIKNMIIRWEREEGEDEESIFTLSPEGKEIYFATMEKQREWLRKENRENPLIDEEVTRLYLLKLDLEEERLRIE</sequence>
<evidence type="ECO:0000256" key="4">
    <source>
        <dbReference type="ARBA" id="ARBA00022692"/>
    </source>
</evidence>
<evidence type="ECO:0000259" key="11">
    <source>
        <dbReference type="Pfam" id="PF00999"/>
    </source>
</evidence>
<comment type="similarity">
    <text evidence="10">Belongs to the monovalent cation:proton antiporter 1 (CPA1) transporter (TC 2.A.36) family.</text>
</comment>
<keyword evidence="10" id="KW-0050">Antiport</keyword>
<keyword evidence="2 10" id="KW-0813">Transport</keyword>
<organism evidence="12 13">
    <name type="scientific">Chryseobacterium pennae</name>
    <dbReference type="NCBI Taxonomy" id="2258962"/>
    <lineage>
        <taxon>Bacteria</taxon>
        <taxon>Pseudomonadati</taxon>
        <taxon>Bacteroidota</taxon>
        <taxon>Flavobacteriia</taxon>
        <taxon>Flavobacteriales</taxon>
        <taxon>Weeksellaceae</taxon>
        <taxon>Chryseobacterium group</taxon>
        <taxon>Chryseobacterium</taxon>
    </lineage>
</organism>
<dbReference type="RefSeq" id="WP_115970803.1">
    <property type="nucleotide sequence ID" value="NZ_QNVT01000009.1"/>
</dbReference>
<accession>A0A3D9C9Q2</accession>
<evidence type="ECO:0000256" key="10">
    <source>
        <dbReference type="RuleBase" id="RU366002"/>
    </source>
</evidence>
<evidence type="ECO:0000256" key="1">
    <source>
        <dbReference type="ARBA" id="ARBA00004651"/>
    </source>
</evidence>
<dbReference type="GO" id="GO:0051453">
    <property type="term" value="P:regulation of intracellular pH"/>
    <property type="evidence" value="ECO:0007669"/>
    <property type="project" value="TreeGrafter"/>
</dbReference>
<comment type="function">
    <text evidence="10">Na(+)/H(+) antiporter that extrudes sodium in exchange for external protons.</text>
</comment>
<evidence type="ECO:0000256" key="5">
    <source>
        <dbReference type="ARBA" id="ARBA00022989"/>
    </source>
</evidence>
<dbReference type="GO" id="GO:0015385">
    <property type="term" value="F:sodium:proton antiporter activity"/>
    <property type="evidence" value="ECO:0007669"/>
    <property type="project" value="InterPro"/>
</dbReference>
<evidence type="ECO:0000256" key="8">
    <source>
        <dbReference type="ARBA" id="ARBA00023136"/>
    </source>
</evidence>
<dbReference type="Gene3D" id="6.10.140.1330">
    <property type="match status" value="1"/>
</dbReference>
<dbReference type="GO" id="GO:0005886">
    <property type="term" value="C:plasma membrane"/>
    <property type="evidence" value="ECO:0007669"/>
    <property type="project" value="UniProtKB-SubCell"/>
</dbReference>
<evidence type="ECO:0000256" key="2">
    <source>
        <dbReference type="ARBA" id="ARBA00022448"/>
    </source>
</evidence>
<keyword evidence="13" id="KW-1185">Reference proteome</keyword>
<feature type="transmembrane region" description="Helical" evidence="10">
    <location>
        <begin position="386"/>
        <end position="409"/>
    </location>
</feature>
<comment type="caution">
    <text evidence="12">The sequence shown here is derived from an EMBL/GenBank/DDBJ whole genome shotgun (WGS) entry which is preliminary data.</text>
</comment>
<dbReference type="Pfam" id="PF00999">
    <property type="entry name" value="Na_H_Exchanger"/>
    <property type="match status" value="1"/>
</dbReference>
<dbReference type="NCBIfam" id="TIGR00831">
    <property type="entry name" value="a_cpa1"/>
    <property type="match status" value="1"/>
</dbReference>
<reference evidence="13" key="1">
    <citation type="submission" date="2018-06" db="EMBL/GenBank/DDBJ databases">
        <authorList>
            <person name="Lum Nde A."/>
            <person name="Hugo C."/>
        </authorList>
    </citation>
    <scope>NUCLEOTIDE SEQUENCE [LARGE SCALE GENOMIC DNA]</scope>
    <source>
        <strain evidence="13">1_F178</strain>
    </source>
</reference>
<gene>
    <name evidence="12" type="ORF">DRF65_10985</name>
</gene>
<dbReference type="Proteomes" id="UP000256686">
    <property type="component" value="Unassembled WGS sequence"/>
</dbReference>
<keyword evidence="3 10" id="KW-1003">Cell membrane</keyword>
<keyword evidence="5 10" id="KW-1133">Transmembrane helix</keyword>
<dbReference type="PANTHER" id="PTHR10110">
    <property type="entry name" value="SODIUM/HYDROGEN EXCHANGER"/>
    <property type="match status" value="1"/>
</dbReference>
<keyword evidence="4 10" id="KW-0812">Transmembrane</keyword>
<protein>
    <submittedName>
        <fullName evidence="12">Na+/H+ antiporter</fullName>
    </submittedName>
</protein>
<feature type="transmembrane region" description="Helical" evidence="10">
    <location>
        <begin position="6"/>
        <end position="22"/>
    </location>
</feature>
<evidence type="ECO:0000256" key="9">
    <source>
        <dbReference type="ARBA" id="ARBA00023201"/>
    </source>
</evidence>
<comment type="subcellular location">
    <subcellularLocation>
        <location evidence="1 10">Cell membrane</location>
        <topology evidence="1 10">Multi-pass membrane protein</topology>
    </subcellularLocation>
</comment>
<evidence type="ECO:0000256" key="6">
    <source>
        <dbReference type="ARBA" id="ARBA00023053"/>
    </source>
</evidence>